<comment type="subcellular location">
    <subcellularLocation>
        <location evidence="1">Membrane</location>
    </subcellularLocation>
</comment>
<comment type="similarity">
    <text evidence="2">Belongs to the UPF0057 (PMP3) family.</text>
</comment>
<feature type="transmembrane region" description="Helical" evidence="6">
    <location>
        <begin position="20"/>
        <end position="39"/>
    </location>
</feature>
<evidence type="ECO:0000256" key="1">
    <source>
        <dbReference type="ARBA" id="ARBA00004370"/>
    </source>
</evidence>
<dbReference type="Pfam" id="PF01679">
    <property type="entry name" value="Pmp3"/>
    <property type="match status" value="1"/>
</dbReference>
<dbReference type="InterPro" id="IPR000612">
    <property type="entry name" value="PMP3"/>
</dbReference>
<keyword evidence="5 6" id="KW-0472">Membrane</keyword>
<evidence type="ECO:0000256" key="3">
    <source>
        <dbReference type="ARBA" id="ARBA00022692"/>
    </source>
</evidence>
<evidence type="ECO:0000313" key="7">
    <source>
        <dbReference type="EMBL" id="KAL2277109.1"/>
    </source>
</evidence>
<evidence type="ECO:0000256" key="6">
    <source>
        <dbReference type="SAM" id="Phobius"/>
    </source>
</evidence>
<gene>
    <name evidence="7" type="ORF">FJTKL_00242</name>
</gene>
<evidence type="ECO:0000313" key="8">
    <source>
        <dbReference type="Proteomes" id="UP001600888"/>
    </source>
</evidence>
<sequence length="95" mass="10386">MPSKMSDRYHEPRQSGRMIAADILLLVLAVFLPPLVAFLKRGCGSQLLLNILLDFLGVGAGCDPRLVPRCCNTWGTALGNFWSLSIANDWSPVIS</sequence>
<dbReference type="Proteomes" id="UP001600888">
    <property type="component" value="Unassembled WGS sequence"/>
</dbReference>
<comment type="caution">
    <text evidence="7">The sequence shown here is derived from an EMBL/GenBank/DDBJ whole genome shotgun (WGS) entry which is preliminary data.</text>
</comment>
<proteinExistence type="inferred from homology"/>
<organism evidence="7 8">
    <name type="scientific">Diaporthe vaccinii</name>
    <dbReference type="NCBI Taxonomy" id="105482"/>
    <lineage>
        <taxon>Eukaryota</taxon>
        <taxon>Fungi</taxon>
        <taxon>Dikarya</taxon>
        <taxon>Ascomycota</taxon>
        <taxon>Pezizomycotina</taxon>
        <taxon>Sordariomycetes</taxon>
        <taxon>Sordariomycetidae</taxon>
        <taxon>Diaporthales</taxon>
        <taxon>Diaporthaceae</taxon>
        <taxon>Diaporthe</taxon>
        <taxon>Diaporthe eres species complex</taxon>
    </lineage>
</organism>
<evidence type="ECO:0000256" key="5">
    <source>
        <dbReference type="ARBA" id="ARBA00023136"/>
    </source>
</evidence>
<accession>A0ABR4E3W7</accession>
<name>A0ABR4E3W7_9PEZI</name>
<protein>
    <submittedName>
        <fullName evidence="7">Uncharacterized protein</fullName>
    </submittedName>
</protein>
<reference evidence="7 8" key="1">
    <citation type="submission" date="2024-03" db="EMBL/GenBank/DDBJ databases">
        <title>A high-quality draft genome sequence of Diaporthe vaccinii, a causative agent of upright dieback and viscid rot disease in cranberry plants.</title>
        <authorList>
            <person name="Sarrasin M."/>
            <person name="Lang B.F."/>
            <person name="Burger G."/>
        </authorList>
    </citation>
    <scope>NUCLEOTIDE SEQUENCE [LARGE SCALE GENOMIC DNA]</scope>
    <source>
        <strain evidence="7 8">IS7</strain>
    </source>
</reference>
<keyword evidence="3 6" id="KW-0812">Transmembrane</keyword>
<evidence type="ECO:0000256" key="4">
    <source>
        <dbReference type="ARBA" id="ARBA00022989"/>
    </source>
</evidence>
<keyword evidence="8" id="KW-1185">Reference proteome</keyword>
<keyword evidence="4 6" id="KW-1133">Transmembrane helix</keyword>
<dbReference type="EMBL" id="JBAWTH010000104">
    <property type="protein sequence ID" value="KAL2277109.1"/>
    <property type="molecule type" value="Genomic_DNA"/>
</dbReference>
<evidence type="ECO:0000256" key="2">
    <source>
        <dbReference type="ARBA" id="ARBA00009530"/>
    </source>
</evidence>